<proteinExistence type="inferred from homology"/>
<dbReference type="CDD" id="cd00887">
    <property type="entry name" value="MoeA"/>
    <property type="match status" value="1"/>
</dbReference>
<dbReference type="SMART" id="SM00852">
    <property type="entry name" value="MoCF_biosynth"/>
    <property type="match status" value="1"/>
</dbReference>
<accession>A0A6N2R689</accession>
<reference evidence="12" key="1">
    <citation type="submission" date="2019-11" db="EMBL/GenBank/DDBJ databases">
        <authorList>
            <person name="Feng L."/>
        </authorList>
    </citation>
    <scope>NUCLEOTIDE SEQUENCE</scope>
    <source>
        <strain evidence="12">AvaginalisLFYP127</strain>
    </source>
</reference>
<dbReference type="Gene3D" id="2.170.190.11">
    <property type="entry name" value="Molybdopterin biosynthesis moea protein, domain 3"/>
    <property type="match status" value="1"/>
</dbReference>
<dbReference type="Gene3D" id="3.40.190.10">
    <property type="entry name" value="Periplasmic binding protein-like II"/>
    <property type="match status" value="1"/>
</dbReference>
<dbReference type="GO" id="GO:0006777">
    <property type="term" value="P:Mo-molybdopterin cofactor biosynthetic process"/>
    <property type="evidence" value="ECO:0007669"/>
    <property type="project" value="UniProtKB-UniRule"/>
</dbReference>
<dbReference type="SUPFAM" id="SSF53850">
    <property type="entry name" value="Periplasmic binding protein-like II"/>
    <property type="match status" value="1"/>
</dbReference>
<dbReference type="InterPro" id="IPR001453">
    <property type="entry name" value="MoaB/Mog_dom"/>
</dbReference>
<dbReference type="GO" id="GO:0005829">
    <property type="term" value="C:cytosol"/>
    <property type="evidence" value="ECO:0007669"/>
    <property type="project" value="TreeGrafter"/>
</dbReference>
<keyword evidence="10" id="KW-0460">Magnesium</keyword>
<dbReference type="InterPro" id="IPR024370">
    <property type="entry name" value="PBP_domain"/>
</dbReference>
<dbReference type="Pfam" id="PF00994">
    <property type="entry name" value="MoCF_biosynth"/>
    <property type="match status" value="1"/>
</dbReference>
<evidence type="ECO:0000256" key="6">
    <source>
        <dbReference type="ARBA" id="ARBA00021108"/>
    </source>
</evidence>
<dbReference type="InterPro" id="IPR036425">
    <property type="entry name" value="MoaB/Mog-like_dom_sf"/>
</dbReference>
<dbReference type="NCBIfam" id="TIGR00177">
    <property type="entry name" value="molyb_syn"/>
    <property type="match status" value="1"/>
</dbReference>
<sequence length="631" mass="70734">MRNIYLDTKELEEAIEIFHENIGEFYADEKSEIIDSKDAFGRVSKNAIFAKYSSPAYHSSAMDGVMVKSEMTILARENKPLFLKNEDFIYCNTGSALIKPYDAVIMIEDVKIQEDGIVILKPVNAWENIRIQGEDVIEKDLIFTSYHKFRSVDLSVLISAGINEIEVLKKPIIGIIPSGNEIIDNKKDLVKGKIIESNSSMLKSMAKECGFETIIYPIVKDEKAQIKKVLEKAQKECDFVTLIAGTSAGSKDYTREIVEEIGEVFVHGLSIKPGKPAILGKISQTPFVGLPGYPVSTHIVFDKIVLPTLLKKMRIISDDKIKIKAKLTKPVISSLKNREYIRVKIGLVDGEIIVTPLDRKAGSLFSLSESDGYLIIDRNIEGYNRGDLVEVTLHSPIPKKVFENRMVSIGSHDIVLDILNDLFAKDNKITRISSSHVGSLAGLKALSQGDCMLAPSHLLDQNGTYNNEAIDLFFEKDEVSKINVVGRRQGIFVQKNNPLKIKKIEDLLDKKMVNRQRGAGTRLLFDYLLKKKNIDPEKINGYDNEVTTHLSAALAVKNGDCDFSIGVESAAIKMDIDFIYLKDEEYQFIIKKENLKLDSIKDLIEVLKSAEFKRKMKDLGGYNTKESGNIL</sequence>
<keyword evidence="8 10" id="KW-0501">Molybdenum cofactor biosynthesis</keyword>
<comment type="function">
    <text evidence="1 10">Catalyzes the insertion of molybdate into adenylated molybdopterin with the concomitant release of AMP.</text>
</comment>
<dbReference type="PANTHER" id="PTHR10192:SF16">
    <property type="entry name" value="MOLYBDOPTERIN MOLYBDENUMTRANSFERASE"/>
    <property type="match status" value="1"/>
</dbReference>
<dbReference type="GO" id="GO:0061599">
    <property type="term" value="F:molybdopterin molybdotransferase activity"/>
    <property type="evidence" value="ECO:0007669"/>
    <property type="project" value="UniProtKB-UniRule"/>
</dbReference>
<dbReference type="InterPro" id="IPR036688">
    <property type="entry name" value="MoeA_C_domain_IV_sf"/>
</dbReference>
<evidence type="ECO:0000256" key="9">
    <source>
        <dbReference type="ARBA" id="ARBA00047317"/>
    </source>
</evidence>
<comment type="pathway">
    <text evidence="3 10">Cofactor biosynthesis; molybdopterin biosynthesis.</text>
</comment>
<dbReference type="SUPFAM" id="SSF63867">
    <property type="entry name" value="MoeA C-terminal domain-like"/>
    <property type="match status" value="1"/>
</dbReference>
<dbReference type="Gene3D" id="3.40.980.10">
    <property type="entry name" value="MoaB/Mog-like domain"/>
    <property type="match status" value="1"/>
</dbReference>
<dbReference type="SUPFAM" id="SSF63882">
    <property type="entry name" value="MoeA N-terminal region -like"/>
    <property type="match status" value="1"/>
</dbReference>
<evidence type="ECO:0000256" key="3">
    <source>
        <dbReference type="ARBA" id="ARBA00005046"/>
    </source>
</evidence>
<evidence type="ECO:0000256" key="1">
    <source>
        <dbReference type="ARBA" id="ARBA00002901"/>
    </source>
</evidence>
<evidence type="ECO:0000256" key="7">
    <source>
        <dbReference type="ARBA" id="ARBA00022505"/>
    </source>
</evidence>
<name>A0A6N2R689_9FIRM</name>
<comment type="cofactor">
    <cofactor evidence="10">
        <name>Mg(2+)</name>
        <dbReference type="ChEBI" id="CHEBI:18420"/>
    </cofactor>
</comment>
<protein>
    <recommendedName>
        <fullName evidence="6 10">Molybdopterin molybdenumtransferase</fullName>
        <ecNumber evidence="5 10">2.10.1.1</ecNumber>
    </recommendedName>
</protein>
<dbReference type="NCBIfam" id="NF011068">
    <property type="entry name" value="PRK14498.1"/>
    <property type="match status" value="1"/>
</dbReference>
<comment type="function">
    <text evidence="2">May be involved in the biosynthesis of molybdopterin.</text>
</comment>
<dbReference type="Pfam" id="PF03453">
    <property type="entry name" value="MoeA_N"/>
    <property type="match status" value="1"/>
</dbReference>
<dbReference type="InterPro" id="IPR038987">
    <property type="entry name" value="MoeA-like"/>
</dbReference>
<evidence type="ECO:0000313" key="12">
    <source>
        <dbReference type="EMBL" id="VYS76286.1"/>
    </source>
</evidence>
<dbReference type="InterPro" id="IPR036135">
    <property type="entry name" value="MoeA_linker/N_sf"/>
</dbReference>
<evidence type="ECO:0000256" key="10">
    <source>
        <dbReference type="RuleBase" id="RU365090"/>
    </source>
</evidence>
<keyword evidence="7 10" id="KW-0500">Molybdenum</keyword>
<evidence type="ECO:0000256" key="8">
    <source>
        <dbReference type="ARBA" id="ARBA00023150"/>
    </source>
</evidence>
<dbReference type="RefSeq" id="WP_156328437.1">
    <property type="nucleotide sequence ID" value="NZ_CACRSW010000002.1"/>
</dbReference>
<dbReference type="EC" id="2.10.1.1" evidence="5 10"/>
<dbReference type="InterPro" id="IPR005111">
    <property type="entry name" value="MoeA_C_domain_IV"/>
</dbReference>
<dbReference type="InterPro" id="IPR005110">
    <property type="entry name" value="MoeA_linker/N"/>
</dbReference>
<dbReference type="SUPFAM" id="SSF53218">
    <property type="entry name" value="Molybdenum cofactor biosynthesis proteins"/>
    <property type="match status" value="1"/>
</dbReference>
<feature type="domain" description="MoaB/Mog" evidence="11">
    <location>
        <begin position="174"/>
        <end position="312"/>
    </location>
</feature>
<dbReference type="UniPathway" id="UPA00344"/>
<dbReference type="Gene3D" id="3.90.105.10">
    <property type="entry name" value="Molybdopterin biosynthesis moea protein, domain 2"/>
    <property type="match status" value="1"/>
</dbReference>
<dbReference type="PROSITE" id="PS01079">
    <property type="entry name" value="MOCF_BIOSYNTHESIS_2"/>
    <property type="match status" value="1"/>
</dbReference>
<dbReference type="Pfam" id="PF12727">
    <property type="entry name" value="PBP_like"/>
    <property type="match status" value="1"/>
</dbReference>
<gene>
    <name evidence="12" type="primary">moeA_2</name>
    <name evidence="12" type="ORF">AVLFYP127_01231</name>
</gene>
<keyword evidence="10" id="KW-0479">Metal-binding</keyword>
<evidence type="ECO:0000256" key="4">
    <source>
        <dbReference type="ARBA" id="ARBA00010763"/>
    </source>
</evidence>
<dbReference type="Gene3D" id="2.40.340.10">
    <property type="entry name" value="MoeA, C-terminal, domain IV"/>
    <property type="match status" value="1"/>
</dbReference>
<evidence type="ECO:0000256" key="5">
    <source>
        <dbReference type="ARBA" id="ARBA00013269"/>
    </source>
</evidence>
<keyword evidence="10 12" id="KW-0808">Transferase</keyword>
<dbReference type="AlphaFoldDB" id="A0A6N2R689"/>
<dbReference type="PANTHER" id="PTHR10192">
    <property type="entry name" value="MOLYBDOPTERIN BIOSYNTHESIS PROTEIN"/>
    <property type="match status" value="1"/>
</dbReference>
<comment type="catalytic activity">
    <reaction evidence="9">
        <text>adenylyl-molybdopterin + molybdate = Mo-molybdopterin + AMP + H(+)</text>
        <dbReference type="Rhea" id="RHEA:35047"/>
        <dbReference type="ChEBI" id="CHEBI:15378"/>
        <dbReference type="ChEBI" id="CHEBI:36264"/>
        <dbReference type="ChEBI" id="CHEBI:62727"/>
        <dbReference type="ChEBI" id="CHEBI:71302"/>
        <dbReference type="ChEBI" id="CHEBI:456215"/>
        <dbReference type="EC" id="2.10.1.1"/>
    </reaction>
</comment>
<evidence type="ECO:0000259" key="11">
    <source>
        <dbReference type="SMART" id="SM00852"/>
    </source>
</evidence>
<organism evidence="12">
    <name type="scientific">Anaerococcus vaginalis</name>
    <dbReference type="NCBI Taxonomy" id="33037"/>
    <lineage>
        <taxon>Bacteria</taxon>
        <taxon>Bacillati</taxon>
        <taxon>Bacillota</taxon>
        <taxon>Tissierellia</taxon>
        <taxon>Tissierellales</taxon>
        <taxon>Peptoniphilaceae</taxon>
        <taxon>Anaerococcus</taxon>
    </lineage>
</organism>
<dbReference type="GO" id="GO:0046872">
    <property type="term" value="F:metal ion binding"/>
    <property type="evidence" value="ECO:0007669"/>
    <property type="project" value="UniProtKB-UniRule"/>
</dbReference>
<dbReference type="InterPro" id="IPR008284">
    <property type="entry name" value="MoCF_biosynth_CS"/>
</dbReference>
<comment type="similarity">
    <text evidence="4 10">Belongs to the MoeA family.</text>
</comment>
<dbReference type="EMBL" id="CACRSW010000002">
    <property type="protein sequence ID" value="VYS76286.1"/>
    <property type="molecule type" value="Genomic_DNA"/>
</dbReference>
<dbReference type="Pfam" id="PF03454">
    <property type="entry name" value="MoeA_C"/>
    <property type="match status" value="1"/>
</dbReference>
<evidence type="ECO:0000256" key="2">
    <source>
        <dbReference type="ARBA" id="ARBA00003487"/>
    </source>
</evidence>